<dbReference type="AlphaFoldDB" id="W0FS02"/>
<dbReference type="SUPFAM" id="SSF161098">
    <property type="entry name" value="MetI-like"/>
    <property type="match status" value="1"/>
</dbReference>
<name>W0FS02_9BACT</name>
<dbReference type="GO" id="GO:0005886">
    <property type="term" value="C:plasma membrane"/>
    <property type="evidence" value="ECO:0007669"/>
    <property type="project" value="UniProtKB-SubCell"/>
</dbReference>
<sequence>MSDSINTVRSNGTLQTIDGKKYRGQLVADETGAAFYLKGKQEPFVQWHYARLHRMDNIRRGGTTTQVTVILKDDSRYIFELDQGLKVYNHMDKNWVDKPVVAMTRGELLNKERERLGEKIEVPKKHWITRRHPNRSIAGDILIYLMLVLVGVAMVFPLVFLIGSSLKPLDEFFRFPPPVWPSHPTLDNFSDLFVTMGQSWVPFSRYLVNTVFITFVGTAGHLIIASMAAFVLAKYQFPGGRMFFGVVTTCLMFSGYVTGIPNYLIMSKLGMIDTYWALILPAFAAPIGLFLMKQFMEGLPTALIEAATIDGASTFGVFWHIVMPNVKPAWLTMIIFSVQGLWNTSAATVIYSEAKKTLVYALNQIAAGGIARTGQVAAAQVVIVSVPIIIFILSQSRILETMASSGIKD</sequence>
<keyword evidence="6 7" id="KW-0472">Membrane</keyword>
<proteinExistence type="inferred from homology"/>
<evidence type="ECO:0000313" key="9">
    <source>
        <dbReference type="EMBL" id="AHF25662.1"/>
    </source>
</evidence>
<dbReference type="PANTHER" id="PTHR43744:SF1">
    <property type="entry name" value="BINDING-PROTEIN-DEPENDENT TRANSPORT SYSTEMS INNER MEMBRANE COMPONENT"/>
    <property type="match status" value="1"/>
</dbReference>
<evidence type="ECO:0000256" key="3">
    <source>
        <dbReference type="ARBA" id="ARBA00022475"/>
    </source>
</evidence>
<keyword evidence="5 7" id="KW-1133">Transmembrane helix</keyword>
<dbReference type="CDD" id="cd06261">
    <property type="entry name" value="TM_PBP2"/>
    <property type="match status" value="1"/>
</dbReference>
<accession>W0FS02</accession>
<dbReference type="GO" id="GO:0055085">
    <property type="term" value="P:transmembrane transport"/>
    <property type="evidence" value="ECO:0007669"/>
    <property type="project" value="InterPro"/>
</dbReference>
<dbReference type="EMBL" id="KC246845">
    <property type="protein sequence ID" value="AHF25662.1"/>
    <property type="molecule type" value="Genomic_DNA"/>
</dbReference>
<feature type="transmembrane region" description="Helical" evidence="7">
    <location>
        <begin position="303"/>
        <end position="323"/>
    </location>
</feature>
<feature type="domain" description="ABC transmembrane type-1" evidence="8">
    <location>
        <begin position="207"/>
        <end position="394"/>
    </location>
</feature>
<keyword evidence="2 7" id="KW-0813">Transport</keyword>
<evidence type="ECO:0000256" key="7">
    <source>
        <dbReference type="RuleBase" id="RU363032"/>
    </source>
</evidence>
<dbReference type="PROSITE" id="PS50928">
    <property type="entry name" value="ABC_TM1"/>
    <property type="match status" value="1"/>
</dbReference>
<evidence type="ECO:0000256" key="6">
    <source>
        <dbReference type="ARBA" id="ARBA00023136"/>
    </source>
</evidence>
<feature type="transmembrane region" description="Helical" evidence="7">
    <location>
        <begin position="141"/>
        <end position="163"/>
    </location>
</feature>
<evidence type="ECO:0000259" key="8">
    <source>
        <dbReference type="PROSITE" id="PS50928"/>
    </source>
</evidence>
<protein>
    <submittedName>
        <fullName evidence="9">Sugar ABC transporter permease</fullName>
    </submittedName>
</protein>
<dbReference type="Gene3D" id="1.10.3720.10">
    <property type="entry name" value="MetI-like"/>
    <property type="match status" value="1"/>
</dbReference>
<dbReference type="PANTHER" id="PTHR43744">
    <property type="entry name" value="ABC TRANSPORTER PERMEASE PROTEIN MG189-RELATED-RELATED"/>
    <property type="match status" value="1"/>
</dbReference>
<feature type="transmembrane region" description="Helical" evidence="7">
    <location>
        <begin position="275"/>
        <end position="291"/>
    </location>
</feature>
<keyword evidence="4 7" id="KW-0812">Transmembrane</keyword>
<comment type="subcellular location">
    <subcellularLocation>
        <location evidence="1 7">Cell membrane</location>
        <topology evidence="1 7">Multi-pass membrane protein</topology>
    </subcellularLocation>
</comment>
<organism evidence="9">
    <name type="scientific">uncultured bacterium Contigcl_30</name>
    <dbReference type="NCBI Taxonomy" id="1393670"/>
    <lineage>
        <taxon>Bacteria</taxon>
        <taxon>environmental samples</taxon>
    </lineage>
</organism>
<dbReference type="Pfam" id="PF00528">
    <property type="entry name" value="BPD_transp_1"/>
    <property type="match status" value="1"/>
</dbReference>
<feature type="transmembrane region" description="Helical" evidence="7">
    <location>
        <begin position="206"/>
        <end position="231"/>
    </location>
</feature>
<reference evidence="9" key="1">
    <citation type="journal article" date="2013" name="PLoS ONE">
        <title>Metagenomic insights into the carbohydrate-active enzymes carried by the microorganisms adhering to solid digesta in the rumen of cows.</title>
        <authorList>
            <person name="Wang L."/>
            <person name="Hatem A."/>
            <person name="Catalyurek U.V."/>
            <person name="Morrison M."/>
            <person name="Yu Z."/>
        </authorList>
    </citation>
    <scope>NUCLEOTIDE SEQUENCE</scope>
</reference>
<evidence type="ECO:0000256" key="4">
    <source>
        <dbReference type="ARBA" id="ARBA00022692"/>
    </source>
</evidence>
<dbReference type="InterPro" id="IPR000515">
    <property type="entry name" value="MetI-like"/>
</dbReference>
<evidence type="ECO:0000256" key="1">
    <source>
        <dbReference type="ARBA" id="ARBA00004651"/>
    </source>
</evidence>
<keyword evidence="3" id="KW-1003">Cell membrane</keyword>
<feature type="transmembrane region" description="Helical" evidence="7">
    <location>
        <begin position="329"/>
        <end position="352"/>
    </location>
</feature>
<evidence type="ECO:0000256" key="2">
    <source>
        <dbReference type="ARBA" id="ARBA00022448"/>
    </source>
</evidence>
<dbReference type="InterPro" id="IPR035906">
    <property type="entry name" value="MetI-like_sf"/>
</dbReference>
<comment type="similarity">
    <text evidence="7">Belongs to the binding-protein-dependent transport system permease family.</text>
</comment>
<evidence type="ECO:0000256" key="5">
    <source>
        <dbReference type="ARBA" id="ARBA00022989"/>
    </source>
</evidence>
<feature type="transmembrane region" description="Helical" evidence="7">
    <location>
        <begin position="373"/>
        <end position="393"/>
    </location>
</feature>
<feature type="transmembrane region" description="Helical" evidence="7">
    <location>
        <begin position="243"/>
        <end position="263"/>
    </location>
</feature>